<dbReference type="AlphaFoldDB" id="A0A072TPE4"/>
<sequence>MAGPSKTTIPNKIPWPTPGTPLILHETREGNQAMISSCCLQKVTESAFGAAIKGGAKVIISAPSKDAPMFVVGVNEKEYKPEFDIVSNASCTTNCLAPLAKVINDRFGIIEGLMTTVQSITASQKTVDGPSAKDRRGGRAASFNIIPISTGATKAVGKVLPALNGKLTGMAFCVPTVDVSAVDLTVRLEKAATYDQIKAAIKEESEGNLKGILGYTEDDVVSTDFIGDTRSSIFDAKAGIALNDNFDKLVSWYDELGYMIADAEENLGESEVCEAHLAKSLFFIWIGDKEKALEHLKITETKTVAVGQKMDLVFYTLQLGFFGMDFDLISKSIDKAKSLFEEGGDRERKNRLKKAATLFLDSISTTTYELFPYDTFIFYTVLTSIITLDRVSLKQKVVDAPEIFTVIEKIPHLKRVFGLLIWLSIQVFLLTGLTEQINLDRYLHPHFRYYMREIRTVIYSQFLESYMIIEAMAKAFGVSVDFIDVELSRFIAAGKLHCKIDKDAGVLETSRPDANNALYQANH</sequence>
<evidence type="ECO:0000256" key="2">
    <source>
        <dbReference type="ARBA" id="ARBA00005717"/>
    </source>
</evidence>
<keyword evidence="4 10" id="KW-0647">Proteasome</keyword>
<dbReference type="PROSITE" id="PS00071">
    <property type="entry name" value="GAPDH"/>
    <property type="match status" value="1"/>
</dbReference>
<evidence type="ECO:0000313" key="10">
    <source>
        <dbReference type="EMBL" id="KEH19349.1"/>
    </source>
</evidence>
<dbReference type="PANTHER" id="PTHR10836:SF132">
    <property type="entry name" value="GLYCERALDEHYDE-3-PHOSPHATE DEHYDROGENASE"/>
    <property type="match status" value="1"/>
</dbReference>
<dbReference type="STRING" id="3880.A0A072TPE4"/>
<dbReference type="GO" id="GO:0004365">
    <property type="term" value="F:glyceraldehyde-3-phosphate dehydrogenase (NAD+) (phosphorylating) activity"/>
    <property type="evidence" value="ECO:0000318"/>
    <property type="project" value="GO_Central"/>
</dbReference>
<dbReference type="GO" id="GO:0000502">
    <property type="term" value="C:proteasome complex"/>
    <property type="evidence" value="ECO:0007669"/>
    <property type="project" value="UniProtKB-KW"/>
</dbReference>
<reference evidence="11" key="3">
    <citation type="submission" date="2015-04" db="UniProtKB">
        <authorList>
            <consortium name="EnsemblPlants"/>
        </authorList>
    </citation>
    <scope>IDENTIFICATION</scope>
    <source>
        <strain evidence="11">cv. Jemalong A17</strain>
    </source>
</reference>
<dbReference type="SUPFAM" id="SSF51735">
    <property type="entry name" value="NAD(P)-binding Rossmann-fold domains"/>
    <property type="match status" value="1"/>
</dbReference>
<dbReference type="PRINTS" id="PR00078">
    <property type="entry name" value="G3PDHDRGNASE"/>
</dbReference>
<evidence type="ECO:0000256" key="5">
    <source>
        <dbReference type="ARBA" id="ARBA00023002"/>
    </source>
</evidence>
<dbReference type="InterPro" id="IPR020830">
    <property type="entry name" value="GlycerAld_3-P_DH_AS"/>
</dbReference>
<dbReference type="HOGENOM" id="CLU_039564_0_0_1"/>
<dbReference type="PANTHER" id="PTHR10836">
    <property type="entry name" value="GLYCERALDEHYDE 3-PHOSPHATE DEHYDROGENASE"/>
    <property type="match status" value="1"/>
</dbReference>
<dbReference type="Pfam" id="PF10602">
    <property type="entry name" value="RPN7"/>
    <property type="match status" value="1"/>
</dbReference>
<dbReference type="FunFam" id="1.25.40.570:FF:000005">
    <property type="entry name" value="26S proteasome regulatory subunit N7"/>
    <property type="match status" value="1"/>
</dbReference>
<dbReference type="EMBL" id="CM001224">
    <property type="protein sequence ID" value="KEH19349.1"/>
    <property type="molecule type" value="Genomic_DNA"/>
</dbReference>
<keyword evidence="5" id="KW-0560">Oxidoreductase</keyword>
<evidence type="ECO:0000256" key="7">
    <source>
        <dbReference type="ARBA" id="ARBA00075096"/>
    </source>
</evidence>
<comment type="function">
    <text evidence="1">Acts as a regulatory subunit of the 26S proteasome which is involved in the ATP-dependent degradation of ubiquitinated proteins.</text>
</comment>
<dbReference type="SMART" id="SM00846">
    <property type="entry name" value="Gp_dh_N"/>
    <property type="match status" value="1"/>
</dbReference>
<dbReference type="Gene3D" id="3.30.360.10">
    <property type="entry name" value="Dihydrodipicolinate Reductase, domain 2"/>
    <property type="match status" value="1"/>
</dbReference>
<evidence type="ECO:0000256" key="4">
    <source>
        <dbReference type="ARBA" id="ARBA00022942"/>
    </source>
</evidence>
<dbReference type="eggNOG" id="KOG0687">
    <property type="taxonomic scope" value="Eukaryota"/>
</dbReference>
<dbReference type="InterPro" id="IPR020829">
    <property type="entry name" value="GlycerAld_3-P_DH_cat"/>
</dbReference>
<dbReference type="InterPro" id="IPR045135">
    <property type="entry name" value="Rpn7_N"/>
</dbReference>
<organism evidence="10 12">
    <name type="scientific">Medicago truncatula</name>
    <name type="common">Barrel medic</name>
    <name type="synonym">Medicago tribuloides</name>
    <dbReference type="NCBI Taxonomy" id="3880"/>
    <lineage>
        <taxon>Eukaryota</taxon>
        <taxon>Viridiplantae</taxon>
        <taxon>Streptophyta</taxon>
        <taxon>Embryophyta</taxon>
        <taxon>Tracheophyta</taxon>
        <taxon>Spermatophyta</taxon>
        <taxon>Magnoliopsida</taxon>
        <taxon>eudicotyledons</taxon>
        <taxon>Gunneridae</taxon>
        <taxon>Pentapetalae</taxon>
        <taxon>rosids</taxon>
        <taxon>fabids</taxon>
        <taxon>Fabales</taxon>
        <taxon>Fabaceae</taxon>
        <taxon>Papilionoideae</taxon>
        <taxon>50 kb inversion clade</taxon>
        <taxon>NPAAA clade</taxon>
        <taxon>Hologalegina</taxon>
        <taxon>IRL clade</taxon>
        <taxon>Trifolieae</taxon>
        <taxon>Medicago</taxon>
    </lineage>
</organism>
<keyword evidence="6" id="KW-0520">NAD</keyword>
<dbReference type="Proteomes" id="UP000002051">
    <property type="component" value="Chromosome 8"/>
</dbReference>
<dbReference type="Gene3D" id="1.25.40.570">
    <property type="match status" value="1"/>
</dbReference>
<dbReference type="GO" id="GO:0051287">
    <property type="term" value="F:NAD binding"/>
    <property type="evidence" value="ECO:0007669"/>
    <property type="project" value="InterPro"/>
</dbReference>
<comment type="similarity">
    <text evidence="2">Belongs to the proteasome subunit S10 family.</text>
</comment>
<keyword evidence="12" id="KW-1185">Reference proteome</keyword>
<dbReference type="InterPro" id="IPR036291">
    <property type="entry name" value="NAD(P)-bd_dom_sf"/>
</dbReference>
<feature type="domain" description="PCI" evidence="8">
    <location>
        <begin position="445"/>
        <end position="522"/>
    </location>
</feature>
<dbReference type="SMART" id="SM00088">
    <property type="entry name" value="PINT"/>
    <property type="match status" value="1"/>
</dbReference>
<evidence type="ECO:0000259" key="9">
    <source>
        <dbReference type="SMART" id="SM00846"/>
    </source>
</evidence>
<feature type="domain" description="Glyceraldehyde 3-phosphate dehydrogenase NAD(P) binding" evidence="9">
    <location>
        <begin position="11"/>
        <end position="91"/>
    </location>
</feature>
<evidence type="ECO:0000313" key="12">
    <source>
        <dbReference type="Proteomes" id="UP000002051"/>
    </source>
</evidence>
<evidence type="ECO:0000256" key="3">
    <source>
        <dbReference type="ARBA" id="ARBA00007406"/>
    </source>
</evidence>
<evidence type="ECO:0000256" key="1">
    <source>
        <dbReference type="ARBA" id="ARBA00002187"/>
    </source>
</evidence>
<dbReference type="InterPro" id="IPR000717">
    <property type="entry name" value="PCI_dom"/>
</dbReference>
<reference evidence="10 12" key="2">
    <citation type="journal article" date="2014" name="BMC Genomics">
        <title>An improved genome release (version Mt4.0) for the model legume Medicago truncatula.</title>
        <authorList>
            <person name="Tang H."/>
            <person name="Krishnakumar V."/>
            <person name="Bidwell S."/>
            <person name="Rosen B."/>
            <person name="Chan A."/>
            <person name="Zhou S."/>
            <person name="Gentzbittel L."/>
            <person name="Childs K.L."/>
            <person name="Yandell M."/>
            <person name="Gundlach H."/>
            <person name="Mayer K.F."/>
            <person name="Schwartz D.C."/>
            <person name="Town C.D."/>
        </authorList>
    </citation>
    <scope>GENOME REANNOTATION</scope>
    <source>
        <strain evidence="10">A17</strain>
        <strain evidence="11 12">cv. Jemalong A17</strain>
    </source>
</reference>
<comment type="similarity">
    <text evidence="3">Belongs to the glyceraldehyde-3-phosphate dehydrogenase family.</text>
</comment>
<evidence type="ECO:0000313" key="11">
    <source>
        <dbReference type="EnsemblPlants" id="KEH19349"/>
    </source>
</evidence>
<dbReference type="SUPFAM" id="SSF46785">
    <property type="entry name" value="Winged helix' DNA-binding domain"/>
    <property type="match status" value="1"/>
</dbReference>
<dbReference type="InterPro" id="IPR036390">
    <property type="entry name" value="WH_DNA-bd_sf"/>
</dbReference>
<dbReference type="CDD" id="cd18126">
    <property type="entry name" value="GAPDH_I_C"/>
    <property type="match status" value="1"/>
</dbReference>
<dbReference type="FunFam" id="3.30.360.10:FF:000001">
    <property type="entry name" value="Glyceraldehyde-3-phosphate dehydrogenase"/>
    <property type="match status" value="1"/>
</dbReference>
<reference evidence="10 12" key="1">
    <citation type="journal article" date="2011" name="Nature">
        <title>The Medicago genome provides insight into the evolution of rhizobial symbioses.</title>
        <authorList>
            <person name="Young N.D."/>
            <person name="Debelle F."/>
            <person name="Oldroyd G.E."/>
            <person name="Geurts R."/>
            <person name="Cannon S.B."/>
            <person name="Udvardi M.K."/>
            <person name="Benedito V.A."/>
            <person name="Mayer K.F."/>
            <person name="Gouzy J."/>
            <person name="Schoof H."/>
            <person name="Van de Peer Y."/>
            <person name="Proost S."/>
            <person name="Cook D.R."/>
            <person name="Meyers B.C."/>
            <person name="Spannagl M."/>
            <person name="Cheung F."/>
            <person name="De Mita S."/>
            <person name="Krishnakumar V."/>
            <person name="Gundlach H."/>
            <person name="Zhou S."/>
            <person name="Mudge J."/>
            <person name="Bharti A.K."/>
            <person name="Murray J.D."/>
            <person name="Naoumkina M.A."/>
            <person name="Rosen B."/>
            <person name="Silverstein K.A."/>
            <person name="Tang H."/>
            <person name="Rombauts S."/>
            <person name="Zhao P.X."/>
            <person name="Zhou P."/>
            <person name="Barbe V."/>
            <person name="Bardou P."/>
            <person name="Bechner M."/>
            <person name="Bellec A."/>
            <person name="Berger A."/>
            <person name="Berges H."/>
            <person name="Bidwell S."/>
            <person name="Bisseling T."/>
            <person name="Choisne N."/>
            <person name="Couloux A."/>
            <person name="Denny R."/>
            <person name="Deshpande S."/>
            <person name="Dai X."/>
            <person name="Doyle J.J."/>
            <person name="Dudez A.M."/>
            <person name="Farmer A.D."/>
            <person name="Fouteau S."/>
            <person name="Franken C."/>
            <person name="Gibelin C."/>
            <person name="Gish J."/>
            <person name="Goldstein S."/>
            <person name="Gonzalez A.J."/>
            <person name="Green P.J."/>
            <person name="Hallab A."/>
            <person name="Hartog M."/>
            <person name="Hua A."/>
            <person name="Humphray S.J."/>
            <person name="Jeong D.H."/>
            <person name="Jing Y."/>
            <person name="Jocker A."/>
            <person name="Kenton S.M."/>
            <person name="Kim D.J."/>
            <person name="Klee K."/>
            <person name="Lai H."/>
            <person name="Lang C."/>
            <person name="Lin S."/>
            <person name="Macmil S.L."/>
            <person name="Magdelenat G."/>
            <person name="Matthews L."/>
            <person name="McCorrison J."/>
            <person name="Monaghan E.L."/>
            <person name="Mun J.H."/>
            <person name="Najar F.Z."/>
            <person name="Nicholson C."/>
            <person name="Noirot C."/>
            <person name="O'Bleness M."/>
            <person name="Paule C.R."/>
            <person name="Poulain J."/>
            <person name="Prion F."/>
            <person name="Qin B."/>
            <person name="Qu C."/>
            <person name="Retzel E.F."/>
            <person name="Riddle C."/>
            <person name="Sallet E."/>
            <person name="Samain S."/>
            <person name="Samson N."/>
            <person name="Sanders I."/>
            <person name="Saurat O."/>
            <person name="Scarpelli C."/>
            <person name="Schiex T."/>
            <person name="Segurens B."/>
            <person name="Severin A.J."/>
            <person name="Sherrier D.J."/>
            <person name="Shi R."/>
            <person name="Sims S."/>
            <person name="Singer S.R."/>
            <person name="Sinharoy S."/>
            <person name="Sterck L."/>
            <person name="Viollet A."/>
            <person name="Wang B.B."/>
            <person name="Wang K."/>
            <person name="Wang M."/>
            <person name="Wang X."/>
            <person name="Warfsmann J."/>
            <person name="Weissenbach J."/>
            <person name="White D.D."/>
            <person name="White J.D."/>
            <person name="Wiley G.B."/>
            <person name="Wincker P."/>
            <person name="Xing Y."/>
            <person name="Yang L."/>
            <person name="Yao Z."/>
            <person name="Ying F."/>
            <person name="Zhai J."/>
            <person name="Zhou L."/>
            <person name="Zuber A."/>
            <person name="Denarie J."/>
            <person name="Dixon R.A."/>
            <person name="May G.D."/>
            <person name="Schwartz D.C."/>
            <person name="Rogers J."/>
            <person name="Quetier F."/>
            <person name="Town C.D."/>
            <person name="Roe B.A."/>
        </authorList>
    </citation>
    <scope>NUCLEOTIDE SEQUENCE [LARGE SCALE GENOMIC DNA]</scope>
    <source>
        <strain evidence="10">A17</strain>
        <strain evidence="11 12">cv. Jemalong A17</strain>
    </source>
</reference>
<evidence type="ECO:0000259" key="8">
    <source>
        <dbReference type="SMART" id="SM00088"/>
    </source>
</evidence>
<protein>
    <recommendedName>
        <fullName evidence="7">26S proteasome regulatory subunit RPN7</fullName>
    </recommendedName>
</protein>
<dbReference type="EnsemblPlants" id="KEH19349">
    <property type="protein sequence ID" value="KEH19349"/>
    <property type="gene ID" value="MTR_8g046560"/>
</dbReference>
<dbReference type="InterPro" id="IPR020831">
    <property type="entry name" value="GlycerAld/Erythrose_P_DH"/>
</dbReference>
<dbReference type="GO" id="GO:0006096">
    <property type="term" value="P:glycolytic process"/>
    <property type="evidence" value="ECO:0000318"/>
    <property type="project" value="GO_Central"/>
</dbReference>
<dbReference type="GO" id="GO:0005829">
    <property type="term" value="C:cytosol"/>
    <property type="evidence" value="ECO:0000318"/>
    <property type="project" value="GO_Central"/>
</dbReference>
<dbReference type="InterPro" id="IPR020828">
    <property type="entry name" value="GlycerAld_3-P_DH_NAD(P)-bd"/>
</dbReference>
<name>A0A072TPE4_MEDTR</name>
<accession>A0A072TPE4</accession>
<dbReference type="SUPFAM" id="SSF55347">
    <property type="entry name" value="Glyceraldehyde-3-phosphate dehydrogenase-like, C-terminal domain"/>
    <property type="match status" value="1"/>
</dbReference>
<gene>
    <name evidence="10" type="ordered locus">MTR_8g046560</name>
</gene>
<evidence type="ECO:0000256" key="6">
    <source>
        <dbReference type="ARBA" id="ARBA00023027"/>
    </source>
</evidence>
<dbReference type="Pfam" id="PF02800">
    <property type="entry name" value="Gp_dh_C"/>
    <property type="match status" value="1"/>
</dbReference>
<dbReference type="PaxDb" id="3880-AES83843"/>
<proteinExistence type="inferred from homology"/>
<dbReference type="Pfam" id="PF01399">
    <property type="entry name" value="PCI"/>
    <property type="match status" value="1"/>
</dbReference>